<dbReference type="InterPro" id="IPR010368">
    <property type="entry name" value="Com_YlbF"/>
</dbReference>
<dbReference type="SUPFAM" id="SSF158622">
    <property type="entry name" value="YheA/YmcA-like"/>
    <property type="match status" value="1"/>
</dbReference>
<name>A0ABS1JCI2_9BACL</name>
<dbReference type="Gene3D" id="1.20.1500.10">
    <property type="entry name" value="YheA/YmcA-like"/>
    <property type="match status" value="1"/>
</dbReference>
<accession>A0ABS1JCI2</accession>
<dbReference type="Proteomes" id="UP000602284">
    <property type="component" value="Unassembled WGS sequence"/>
</dbReference>
<dbReference type="Pfam" id="PF06133">
    <property type="entry name" value="Com_YlbF"/>
    <property type="match status" value="1"/>
</dbReference>
<proteinExistence type="predicted"/>
<organism evidence="1 2">
    <name type="scientific">Tumebacillus amylolyticus</name>
    <dbReference type="NCBI Taxonomy" id="2801339"/>
    <lineage>
        <taxon>Bacteria</taxon>
        <taxon>Bacillati</taxon>
        <taxon>Bacillota</taxon>
        <taxon>Bacilli</taxon>
        <taxon>Bacillales</taxon>
        <taxon>Alicyclobacillaceae</taxon>
        <taxon>Tumebacillus</taxon>
    </lineage>
</organism>
<dbReference type="EMBL" id="JAEQNB010000004">
    <property type="protein sequence ID" value="MBL0387981.1"/>
    <property type="molecule type" value="Genomic_DNA"/>
</dbReference>
<gene>
    <name evidence="1" type="ORF">JJB07_15170</name>
</gene>
<evidence type="ECO:0000313" key="1">
    <source>
        <dbReference type="EMBL" id="MBL0387981.1"/>
    </source>
</evidence>
<dbReference type="RefSeq" id="WP_201636487.1">
    <property type="nucleotide sequence ID" value="NZ_JAEQNB010000004.1"/>
</dbReference>
<reference evidence="1 2" key="1">
    <citation type="submission" date="2021-01" db="EMBL/GenBank/DDBJ databases">
        <title>Tumebacillus sp. strain ITR2 16S ribosomal RNA gene Genome sequencing and assembly.</title>
        <authorList>
            <person name="Kang M."/>
        </authorList>
    </citation>
    <scope>NUCLEOTIDE SEQUENCE [LARGE SCALE GENOMIC DNA]</scope>
    <source>
        <strain evidence="1 2">ITR2</strain>
    </source>
</reference>
<comment type="caution">
    <text evidence="1">The sequence shown here is derived from an EMBL/GenBank/DDBJ whole genome shotgun (WGS) entry which is preliminary data.</text>
</comment>
<dbReference type="InterPro" id="IPR023378">
    <property type="entry name" value="YheA/YmcA-like_dom_sf"/>
</dbReference>
<evidence type="ECO:0000313" key="2">
    <source>
        <dbReference type="Proteomes" id="UP000602284"/>
    </source>
</evidence>
<sequence>MSTIAPVIEEKARLIGDMVTRSLEMSIFKQAEQDLSTHSEAQALIGEIQTKQSNGGDVEDVLDRLETLDVVRRFTIAQENLSEVVSHVTKILTATLSDRLDILAPEAEGGCGGCTAEGCDKATSCDGNDSLCG</sequence>
<keyword evidence="2" id="KW-1185">Reference proteome</keyword>
<protein>
    <submittedName>
        <fullName evidence="1">YlbF family regulator</fullName>
    </submittedName>
</protein>